<dbReference type="GO" id="GO:0031012">
    <property type="term" value="C:extracellular matrix"/>
    <property type="evidence" value="ECO:0007669"/>
    <property type="project" value="TreeGrafter"/>
</dbReference>
<dbReference type="AlphaFoldDB" id="A0AAN8Q063"/>
<protein>
    <recommendedName>
        <fullName evidence="1">Endonuclease/exonuclease/phosphatase domain-containing protein</fullName>
    </recommendedName>
</protein>
<gene>
    <name evidence="2" type="ORF">SNE40_003365</name>
</gene>
<keyword evidence="3" id="KW-1185">Reference proteome</keyword>
<dbReference type="Gene3D" id="3.60.10.10">
    <property type="entry name" value="Endonuclease/exonuclease/phosphatase"/>
    <property type="match status" value="1"/>
</dbReference>
<comment type="caution">
    <text evidence="2">The sequence shown here is derived from an EMBL/GenBank/DDBJ whole genome shotgun (WGS) entry which is preliminary data.</text>
</comment>
<evidence type="ECO:0000313" key="2">
    <source>
        <dbReference type="EMBL" id="KAK6191763.1"/>
    </source>
</evidence>
<dbReference type="Pfam" id="PF03372">
    <property type="entry name" value="Exo_endo_phos"/>
    <property type="match status" value="1"/>
</dbReference>
<organism evidence="2 3">
    <name type="scientific">Patella caerulea</name>
    <name type="common">Rayed Mediterranean limpet</name>
    <dbReference type="NCBI Taxonomy" id="87958"/>
    <lineage>
        <taxon>Eukaryota</taxon>
        <taxon>Metazoa</taxon>
        <taxon>Spiralia</taxon>
        <taxon>Lophotrochozoa</taxon>
        <taxon>Mollusca</taxon>
        <taxon>Gastropoda</taxon>
        <taxon>Patellogastropoda</taxon>
        <taxon>Patelloidea</taxon>
        <taxon>Patellidae</taxon>
        <taxon>Patella</taxon>
    </lineage>
</organism>
<dbReference type="SUPFAM" id="SSF56219">
    <property type="entry name" value="DNase I-like"/>
    <property type="match status" value="1"/>
</dbReference>
<name>A0AAN8Q063_PATCE</name>
<dbReference type="GO" id="GO:0003824">
    <property type="term" value="F:catalytic activity"/>
    <property type="evidence" value="ECO:0007669"/>
    <property type="project" value="InterPro"/>
</dbReference>
<evidence type="ECO:0000313" key="3">
    <source>
        <dbReference type="Proteomes" id="UP001347796"/>
    </source>
</evidence>
<dbReference type="PANTHER" id="PTHR33395:SF22">
    <property type="entry name" value="REVERSE TRANSCRIPTASE DOMAIN-CONTAINING PROTEIN"/>
    <property type="match status" value="1"/>
</dbReference>
<dbReference type="EMBL" id="JAZGQO010000002">
    <property type="protein sequence ID" value="KAK6191763.1"/>
    <property type="molecule type" value="Genomic_DNA"/>
</dbReference>
<dbReference type="Proteomes" id="UP001347796">
    <property type="component" value="Unassembled WGS sequence"/>
</dbReference>
<proteinExistence type="predicted"/>
<dbReference type="GO" id="GO:0007508">
    <property type="term" value="P:larval heart development"/>
    <property type="evidence" value="ECO:0007669"/>
    <property type="project" value="TreeGrafter"/>
</dbReference>
<accession>A0AAN8Q063</accession>
<dbReference type="GO" id="GO:0061343">
    <property type="term" value="P:cell adhesion involved in heart morphogenesis"/>
    <property type="evidence" value="ECO:0007669"/>
    <property type="project" value="TreeGrafter"/>
</dbReference>
<reference evidence="2 3" key="1">
    <citation type="submission" date="2024-01" db="EMBL/GenBank/DDBJ databases">
        <title>The genome of the rayed Mediterranean limpet Patella caerulea (Linnaeus, 1758).</title>
        <authorList>
            <person name="Anh-Thu Weber A."/>
            <person name="Halstead-Nussloch G."/>
        </authorList>
    </citation>
    <scope>NUCLEOTIDE SEQUENCE [LARGE SCALE GENOMIC DNA]</scope>
    <source>
        <strain evidence="2">AATW-2023a</strain>
        <tissue evidence="2">Whole specimen</tissue>
    </source>
</reference>
<dbReference type="InterPro" id="IPR036691">
    <property type="entry name" value="Endo/exonu/phosph_ase_sf"/>
</dbReference>
<evidence type="ECO:0000259" key="1">
    <source>
        <dbReference type="Pfam" id="PF03372"/>
    </source>
</evidence>
<dbReference type="PANTHER" id="PTHR33395">
    <property type="entry name" value="TRANSCRIPTASE, PUTATIVE-RELATED-RELATED"/>
    <property type="match status" value="1"/>
</dbReference>
<sequence>MHCRLYCLKTCPSPLKNILNPYANSEVLYHYAKLTLMLSGDIHPNPGTTKLLTILHLNVRSLQSKLDMISAEMSEFDVLTFSETWLTDTSNTELLELRGYHKPILCNRTVGPGGGVAIYIRDSLYFKARLDLNIAGLEAVWVEIRNKNNIYLIGSFYRSPTANSEYWNLIEQSIELAKEQNIKTIILGDFNVNIINTNSSRISNIMRRFDLTQLIKSPTRITETTATLLDIILVSCPDNIHSTEILDANVSDHCPITITVFFKKPTCKTYPRQIWNYHDFDPIHLNNFLKSFDWDDFFDQSSSPNVLVENFSNILMKAVEKFVRHKFVTIRARDTPWMNGYIRNIIRKRNRIHKKAKYSNSPAHWQCFRKNGNFVISEIRKAKLNYYLKLDSDISSNRFQEKHWWNLVKQFGIKNGNSRRDLYLILIIKLYMEIKTRQIF</sequence>
<feature type="domain" description="Endonuclease/exonuclease/phosphatase" evidence="1">
    <location>
        <begin position="57"/>
        <end position="253"/>
    </location>
</feature>
<dbReference type="InterPro" id="IPR005135">
    <property type="entry name" value="Endo/exonuclease/phosphatase"/>
</dbReference>